<proteinExistence type="predicted"/>
<protein>
    <recommendedName>
        <fullName evidence="5">Secreted protein</fullName>
    </recommendedName>
</protein>
<dbReference type="RefSeq" id="WP_344431436.1">
    <property type="nucleotide sequence ID" value="NZ_BAAANN010000061.1"/>
</dbReference>
<feature type="signal peptide" evidence="2">
    <location>
        <begin position="1"/>
        <end position="28"/>
    </location>
</feature>
<comment type="caution">
    <text evidence="3">The sequence shown here is derived from an EMBL/GenBank/DDBJ whole genome shotgun (WGS) entry which is preliminary data.</text>
</comment>
<reference evidence="3 4" key="1">
    <citation type="journal article" date="2019" name="Int. J. Syst. Evol. Microbiol.">
        <title>The Global Catalogue of Microorganisms (GCM) 10K type strain sequencing project: providing services to taxonomists for standard genome sequencing and annotation.</title>
        <authorList>
            <consortium name="The Broad Institute Genomics Platform"/>
            <consortium name="The Broad Institute Genome Sequencing Center for Infectious Disease"/>
            <person name="Wu L."/>
            <person name="Ma J."/>
        </authorList>
    </citation>
    <scope>NUCLEOTIDE SEQUENCE [LARGE SCALE GENOMIC DNA]</scope>
    <source>
        <strain evidence="3 4">JCM 14545</strain>
    </source>
</reference>
<keyword evidence="2" id="KW-0732">Signal</keyword>
<keyword evidence="4" id="KW-1185">Reference proteome</keyword>
<dbReference type="Proteomes" id="UP001501116">
    <property type="component" value="Unassembled WGS sequence"/>
</dbReference>
<evidence type="ECO:0000256" key="1">
    <source>
        <dbReference type="SAM" id="MobiDB-lite"/>
    </source>
</evidence>
<accession>A0ABN2SSS0</accession>
<dbReference type="NCBIfam" id="NF040603">
    <property type="entry name" value="choice_anch_P"/>
    <property type="match status" value="1"/>
</dbReference>
<feature type="region of interest" description="Disordered" evidence="1">
    <location>
        <begin position="221"/>
        <end position="267"/>
    </location>
</feature>
<feature type="chain" id="PRO_5046178019" description="Secreted protein" evidence="2">
    <location>
        <begin position="29"/>
        <end position="267"/>
    </location>
</feature>
<sequence>MRVDLLRTGSVAGMAATALLLATVPVSAATAAGAGSAYGASASVSLLPGVLGDKGLTVNTGKLAKSTTEGPTSASVADAPLKGLLTAKAISSSAKHAESGGVTSTASIVDAALPVLAPLAGGDVSARVLKAKCASTASGVTGSSEIAGLDLGKIGAVPVATEPNRSVGLPGLVQVIVNEQIKHDDGSLTVNALHVKLLGGKETAALGSGDVVLASATCGKATATKPSTTPSPAPTTSPAAPKPGKQVTEVPVGAPQTGDGSLAVAKG</sequence>
<evidence type="ECO:0008006" key="5">
    <source>
        <dbReference type="Google" id="ProtNLM"/>
    </source>
</evidence>
<evidence type="ECO:0000256" key="2">
    <source>
        <dbReference type="SAM" id="SignalP"/>
    </source>
</evidence>
<evidence type="ECO:0000313" key="4">
    <source>
        <dbReference type="Proteomes" id="UP001501116"/>
    </source>
</evidence>
<evidence type="ECO:0000313" key="3">
    <source>
        <dbReference type="EMBL" id="GAA1991816.1"/>
    </source>
</evidence>
<organism evidence="3 4">
    <name type="scientific">Amycolatopsis minnesotensis</name>
    <dbReference type="NCBI Taxonomy" id="337894"/>
    <lineage>
        <taxon>Bacteria</taxon>
        <taxon>Bacillati</taxon>
        <taxon>Actinomycetota</taxon>
        <taxon>Actinomycetes</taxon>
        <taxon>Pseudonocardiales</taxon>
        <taxon>Pseudonocardiaceae</taxon>
        <taxon>Amycolatopsis</taxon>
    </lineage>
</organism>
<dbReference type="EMBL" id="BAAANN010000061">
    <property type="protein sequence ID" value="GAA1991816.1"/>
    <property type="molecule type" value="Genomic_DNA"/>
</dbReference>
<name>A0ABN2SSS0_9PSEU</name>
<gene>
    <name evidence="3" type="ORF">GCM10009754_83260</name>
</gene>